<dbReference type="EMBL" id="JFHR01000001">
    <property type="protein sequence ID" value="KEQ55492.1"/>
    <property type="molecule type" value="Genomic_DNA"/>
</dbReference>
<dbReference type="RefSeq" id="WP_037446374.1">
    <property type="nucleotide sequence ID" value="NZ_JFHR01000001.1"/>
</dbReference>
<evidence type="ECO:0000313" key="2">
    <source>
        <dbReference type="Proteomes" id="UP000028411"/>
    </source>
</evidence>
<reference evidence="1 2" key="1">
    <citation type="submission" date="2014-02" db="EMBL/GenBank/DDBJ databases">
        <title>Whole genome sequence of Sphingobium chlorophenolicum NBRC 16172.</title>
        <authorList>
            <person name="Gan H.M."/>
            <person name="Gan H.Y."/>
            <person name="Chew T.H."/>
            <person name="Savka M.A."/>
        </authorList>
    </citation>
    <scope>NUCLEOTIDE SEQUENCE [LARGE SCALE GENOMIC DNA]</scope>
    <source>
        <strain evidence="1 2">NBRC 16172</strain>
    </source>
</reference>
<dbReference type="OrthoDB" id="7474667at2"/>
<comment type="caution">
    <text evidence="1">The sequence shown here is derived from an EMBL/GenBank/DDBJ whole genome shotgun (WGS) entry which is preliminary data.</text>
</comment>
<organism evidence="1 2">
    <name type="scientific">Sphingobium chlorophenolicum</name>
    <dbReference type="NCBI Taxonomy" id="46429"/>
    <lineage>
        <taxon>Bacteria</taxon>
        <taxon>Pseudomonadati</taxon>
        <taxon>Pseudomonadota</taxon>
        <taxon>Alphaproteobacteria</taxon>
        <taxon>Sphingomonadales</taxon>
        <taxon>Sphingomonadaceae</taxon>
        <taxon>Sphingobium</taxon>
    </lineage>
</organism>
<gene>
    <name evidence="1" type="ORF">BV95_00130</name>
</gene>
<evidence type="ECO:0000313" key="1">
    <source>
        <dbReference type="EMBL" id="KEQ55492.1"/>
    </source>
</evidence>
<dbReference type="PATRIC" id="fig|46429.4.peg.131"/>
<accession>A0A081RJW9</accession>
<dbReference type="Proteomes" id="UP000028411">
    <property type="component" value="Unassembled WGS sequence"/>
</dbReference>
<dbReference type="AlphaFoldDB" id="A0A081RJW9"/>
<sequence>MAGIRALQRRIKRIEEAEKPRPSPFTLLFGSFDAWVEREVLPGIESGALAADDMIAVVAALRAWERDGTWSGAYAR</sequence>
<name>A0A081RJW9_SPHCR</name>
<proteinExistence type="predicted"/>
<protein>
    <submittedName>
        <fullName evidence="1">Uncharacterized protein</fullName>
    </submittedName>
</protein>